<gene>
    <name evidence="3" type="ORF">TeGR_g10217</name>
</gene>
<comment type="caution">
    <text evidence="3">The sequence shown here is derived from an EMBL/GenBank/DDBJ whole genome shotgun (WGS) entry which is preliminary data.</text>
</comment>
<evidence type="ECO:0000256" key="2">
    <source>
        <dbReference type="SAM" id="Phobius"/>
    </source>
</evidence>
<dbReference type="Proteomes" id="UP001165060">
    <property type="component" value="Unassembled WGS sequence"/>
</dbReference>
<evidence type="ECO:0000313" key="4">
    <source>
        <dbReference type="Proteomes" id="UP001165060"/>
    </source>
</evidence>
<keyword evidence="4" id="KW-1185">Reference proteome</keyword>
<reference evidence="3 4" key="1">
    <citation type="journal article" date="2023" name="Commun. Biol.">
        <title>Genome analysis of Parmales, the sister group of diatoms, reveals the evolutionary specialization of diatoms from phago-mixotrophs to photoautotrophs.</title>
        <authorList>
            <person name="Ban H."/>
            <person name="Sato S."/>
            <person name="Yoshikawa S."/>
            <person name="Yamada K."/>
            <person name="Nakamura Y."/>
            <person name="Ichinomiya M."/>
            <person name="Sato N."/>
            <person name="Blanc-Mathieu R."/>
            <person name="Endo H."/>
            <person name="Kuwata A."/>
            <person name="Ogata H."/>
        </authorList>
    </citation>
    <scope>NUCLEOTIDE SEQUENCE [LARGE SCALE GENOMIC DNA]</scope>
</reference>
<name>A0ABQ6MYQ0_9STRA</name>
<keyword evidence="2" id="KW-0812">Transmembrane</keyword>
<keyword evidence="2" id="KW-1133">Transmembrane helix</keyword>
<accession>A0ABQ6MYQ0</accession>
<dbReference type="EMBL" id="BRYB01003370">
    <property type="protein sequence ID" value="GMI35439.1"/>
    <property type="molecule type" value="Genomic_DNA"/>
</dbReference>
<feature type="non-terminal residue" evidence="3">
    <location>
        <position position="811"/>
    </location>
</feature>
<feature type="region of interest" description="Disordered" evidence="1">
    <location>
        <begin position="1"/>
        <end position="58"/>
    </location>
</feature>
<sequence length="811" mass="91767">MNSRTGTRATRKSVVDAPAFSLEQRDMASIQRPRLTSLESSSSDGSRKKKSKAREAKGPSLAKAFFPEKQNCNCCAGYIYGCDEEVCHQLGKCICSLEEGESTGEVKKKKGKYEFIHIHDESDWTLNLFAHQKELKADSQETGKRQRKKSIFNPAALKEQLKKKPLSIRIREWKRKFKLRRLIPVAITFLLKYPYLFYLHFHRAWQGSFQDHQLASSSERQYLAKRFKIEPDDPIAAPALGLLAWRKSAMIILIVISLVVIECDLYRVYTDYNSWIYLYENSLANAKHGISGFPPNDIKADYLSIEAQRFFNATSPNTWTTANGLWRFETPTGFRSDLCITPDITTNDDGTMVGNGMWLTKCTMNSMWMYGSDHNLFDGEEQFKMSQKPGYWTNDKLITGIDAVPRWRNREGYCMAAWRAGTGDDDSTELEFSAQFCTGGTREQSWILETKYIEQGAFSYPELAPEVGERMAKMNVARDDASFIHHIRSKELADKCLAVPTNMLAYSETGSTVDFDDWISITGDGNRGYPISLKNCDASAGPEWTILSFRGPALAPKEMAATMRDEVPLTDLQPSQVSSETVVDSNAYCEFLSIPVSTAYWPTEDLKDKHERCITVRAQNEMSTSTYVKYDISNIHMDRFSAYVGFTSGEALKNTVHYSLYVDNVQALEVKCGAHETTYSWNDTVAISRNLCEYWDPVGNKPACSNQDLPSGELCLKPYQLVDVLLPAGSQVLELRSYLPDALNMVCQANPDESFMDFGNTTLCDGMKYTGWASPLLHSTVRHGEESLEQYTFRILKQMESEVLVPSLLPK</sequence>
<feature type="transmembrane region" description="Helical" evidence="2">
    <location>
        <begin position="182"/>
        <end position="201"/>
    </location>
</feature>
<organism evidence="3 4">
    <name type="scientific">Tetraparma gracilis</name>
    <dbReference type="NCBI Taxonomy" id="2962635"/>
    <lineage>
        <taxon>Eukaryota</taxon>
        <taxon>Sar</taxon>
        <taxon>Stramenopiles</taxon>
        <taxon>Ochrophyta</taxon>
        <taxon>Bolidophyceae</taxon>
        <taxon>Parmales</taxon>
        <taxon>Triparmaceae</taxon>
        <taxon>Tetraparma</taxon>
    </lineage>
</organism>
<protein>
    <submittedName>
        <fullName evidence="3">Uncharacterized protein</fullName>
    </submittedName>
</protein>
<evidence type="ECO:0000313" key="3">
    <source>
        <dbReference type="EMBL" id="GMI35439.1"/>
    </source>
</evidence>
<evidence type="ECO:0000256" key="1">
    <source>
        <dbReference type="SAM" id="MobiDB-lite"/>
    </source>
</evidence>
<proteinExistence type="predicted"/>
<keyword evidence="2" id="KW-0472">Membrane</keyword>